<dbReference type="SUPFAM" id="SSF52317">
    <property type="entry name" value="Class I glutamine amidotransferase-like"/>
    <property type="match status" value="1"/>
</dbReference>
<feature type="site" description="Increases nucleophilicity of active site Cys" evidence="7">
    <location>
        <position position="435"/>
    </location>
</feature>
<dbReference type="Proteomes" id="UP000662904">
    <property type="component" value="Chromosome"/>
</dbReference>
<dbReference type="HAMAP" id="MF_00027">
    <property type="entry name" value="CobB_CbiA"/>
    <property type="match status" value="1"/>
</dbReference>
<comment type="function">
    <text evidence="7">Catalyzes the ATP-dependent amidation of the two carboxylate groups at positions a and c of cobyrinate, using either L-glutamine or ammonia as the nitrogen source.</text>
</comment>
<dbReference type="SUPFAM" id="SSF52540">
    <property type="entry name" value="P-loop containing nucleoside triphosphate hydrolases"/>
    <property type="match status" value="1"/>
</dbReference>
<dbReference type="GO" id="GO:0042242">
    <property type="term" value="F:cobyrinic acid a,c-diamide synthase activity"/>
    <property type="evidence" value="ECO:0007669"/>
    <property type="project" value="UniProtKB-UniRule"/>
</dbReference>
<dbReference type="PANTHER" id="PTHR43873">
    <property type="entry name" value="COBYRINATE A,C-DIAMIDE SYNTHASE"/>
    <property type="match status" value="1"/>
</dbReference>
<keyword evidence="7" id="KW-0169">Cobalamin biosynthesis</keyword>
<dbReference type="NCBIfam" id="TIGR00379">
    <property type="entry name" value="cobB"/>
    <property type="match status" value="1"/>
</dbReference>
<dbReference type="EMBL" id="CP059066">
    <property type="protein sequence ID" value="QSQ09374.1"/>
    <property type="molecule type" value="Genomic_DNA"/>
</dbReference>
<dbReference type="KEGG" id="kme:H0A61_01737"/>
<evidence type="ECO:0000256" key="7">
    <source>
        <dbReference type="HAMAP-Rule" id="MF_00027"/>
    </source>
</evidence>
<keyword evidence="2 7" id="KW-0436">Ligase</keyword>
<dbReference type="InterPro" id="IPR002586">
    <property type="entry name" value="CobQ/CobB/MinD/ParA_Nub-bd_dom"/>
</dbReference>
<dbReference type="CDD" id="cd03130">
    <property type="entry name" value="GATase1_CobB"/>
    <property type="match status" value="1"/>
</dbReference>
<evidence type="ECO:0000259" key="9">
    <source>
        <dbReference type="Pfam" id="PF07685"/>
    </source>
</evidence>
<reference evidence="10" key="1">
    <citation type="submission" date="2020-07" db="EMBL/GenBank/DDBJ databases">
        <title>Koleobacter methoxysyntrophicus gen. nov., sp. nov., a novel anaerobic bacterium isolated from deep subsurface oil field and proposal of Koleobacterales ord. nov. in the phylum Firmicutes.</title>
        <authorList>
            <person name="Sakamoto S."/>
            <person name="Tamaki H."/>
        </authorList>
    </citation>
    <scope>NUCLEOTIDE SEQUENCE</scope>
    <source>
        <strain evidence="10">NRmbB1</strain>
    </source>
</reference>
<keyword evidence="3 7" id="KW-0547">Nucleotide-binding</keyword>
<feature type="active site" description="Nucleophile" evidence="7">
    <location>
        <position position="329"/>
    </location>
</feature>
<dbReference type="InterPro" id="IPR027417">
    <property type="entry name" value="P-loop_NTPase"/>
</dbReference>
<dbReference type="CDD" id="cd05388">
    <property type="entry name" value="CobB_N"/>
    <property type="match status" value="1"/>
</dbReference>
<dbReference type="InterPro" id="IPR029062">
    <property type="entry name" value="Class_I_gatase-like"/>
</dbReference>
<evidence type="ECO:0000256" key="6">
    <source>
        <dbReference type="ARBA" id="ARBA00022962"/>
    </source>
</evidence>
<dbReference type="EC" id="6.3.5.11" evidence="7"/>
<proteinExistence type="inferred from homology"/>
<evidence type="ECO:0000313" key="10">
    <source>
        <dbReference type="EMBL" id="QSQ09374.1"/>
    </source>
</evidence>
<dbReference type="PROSITE" id="PS51274">
    <property type="entry name" value="GATASE_COBBQ"/>
    <property type="match status" value="1"/>
</dbReference>
<feature type="domain" description="CobQ/CobB/MinD/ParA nucleotide binding" evidence="8">
    <location>
        <begin position="4"/>
        <end position="190"/>
    </location>
</feature>
<comment type="cofactor">
    <cofactor evidence="1 7">
        <name>Mg(2+)</name>
        <dbReference type="ChEBI" id="CHEBI:18420"/>
    </cofactor>
</comment>
<dbReference type="GO" id="GO:0009236">
    <property type="term" value="P:cobalamin biosynthetic process"/>
    <property type="evidence" value="ECO:0007669"/>
    <property type="project" value="UniProtKB-UniRule"/>
</dbReference>
<dbReference type="Pfam" id="PF01656">
    <property type="entry name" value="CbiA"/>
    <property type="match status" value="1"/>
</dbReference>
<evidence type="ECO:0000256" key="1">
    <source>
        <dbReference type="ARBA" id="ARBA00001946"/>
    </source>
</evidence>
<comment type="pathway">
    <text evidence="7">Cofactor biosynthesis; adenosylcobalamin biosynthesis; cob(II)yrinate a,c-diamide from sirohydrochlorin (anaerobic route): step 10/10.</text>
</comment>
<evidence type="ECO:0000256" key="2">
    <source>
        <dbReference type="ARBA" id="ARBA00022598"/>
    </source>
</evidence>
<comment type="catalytic activity">
    <reaction evidence="7">
        <text>cob(II)yrinate + 2 L-glutamine + 2 ATP + 2 H2O = cob(II)yrinate a,c diamide + 2 L-glutamate + 2 ADP + 2 phosphate + 2 H(+)</text>
        <dbReference type="Rhea" id="RHEA:26289"/>
        <dbReference type="ChEBI" id="CHEBI:15377"/>
        <dbReference type="ChEBI" id="CHEBI:15378"/>
        <dbReference type="ChEBI" id="CHEBI:29985"/>
        <dbReference type="ChEBI" id="CHEBI:30616"/>
        <dbReference type="ChEBI" id="CHEBI:43474"/>
        <dbReference type="ChEBI" id="CHEBI:58359"/>
        <dbReference type="ChEBI" id="CHEBI:58537"/>
        <dbReference type="ChEBI" id="CHEBI:58894"/>
        <dbReference type="ChEBI" id="CHEBI:456216"/>
        <dbReference type="EC" id="6.3.5.11"/>
    </reaction>
</comment>
<dbReference type="GO" id="GO:0005524">
    <property type="term" value="F:ATP binding"/>
    <property type="evidence" value="ECO:0007669"/>
    <property type="project" value="UniProtKB-UniRule"/>
</dbReference>
<dbReference type="InterPro" id="IPR004484">
    <property type="entry name" value="CbiA/CobB_synth"/>
</dbReference>
<dbReference type="AlphaFoldDB" id="A0A8A0RNG5"/>
<keyword evidence="4 7" id="KW-0067">ATP-binding</keyword>
<comment type="miscellaneous">
    <text evidence="7">The a and c carboxylates of cobyrinate are activated for nucleophilic attack via formation of a phosphorylated intermediate by ATP. CbiA catalyzes first the amidation of the c-carboxylate, and then that of the a-carboxylate.</text>
</comment>
<comment type="domain">
    <text evidence="7">Comprises of two domains. The C-terminal domain contains the binding site for glutamine and catalyzes the hydrolysis of this substrate to glutamate and ammonia. The N-terminal domain is anticipated to bind ATP and cobyrinate and catalyzes the ultimate synthesis of the diamide product. The ammonia produced via the glutaminase domain is probably translocated to the adjacent domain via a molecular tunnel, where it reacts with an activated intermediate.</text>
</comment>
<dbReference type="Pfam" id="PF07685">
    <property type="entry name" value="GATase_3"/>
    <property type="match status" value="1"/>
</dbReference>
<protein>
    <recommendedName>
        <fullName evidence="7">Cobyrinate a,c-diamide synthase</fullName>
        <ecNumber evidence="7">6.3.5.11</ecNumber>
    </recommendedName>
    <alternativeName>
        <fullName evidence="7">Cobyrinic acid a,c-diamide synthetase</fullName>
    </alternativeName>
</protein>
<name>A0A8A0RNG5_9FIRM</name>
<evidence type="ECO:0000256" key="5">
    <source>
        <dbReference type="ARBA" id="ARBA00022842"/>
    </source>
</evidence>
<feature type="domain" description="CobB/CobQ-like glutamine amidotransferase" evidence="9">
    <location>
        <begin position="246"/>
        <end position="441"/>
    </location>
</feature>
<evidence type="ECO:0000256" key="3">
    <source>
        <dbReference type="ARBA" id="ARBA00022741"/>
    </source>
</evidence>
<accession>A0A8A0RNG5</accession>
<organism evidence="10 11">
    <name type="scientific">Koleobacter methoxysyntrophicus</name>
    <dbReference type="NCBI Taxonomy" id="2751313"/>
    <lineage>
        <taxon>Bacteria</taxon>
        <taxon>Bacillati</taxon>
        <taxon>Bacillota</taxon>
        <taxon>Clostridia</taxon>
        <taxon>Koleobacterales</taxon>
        <taxon>Koleobacteraceae</taxon>
        <taxon>Koleobacter</taxon>
    </lineage>
</organism>
<keyword evidence="5 7" id="KW-0460">Magnesium</keyword>
<evidence type="ECO:0000259" key="8">
    <source>
        <dbReference type="Pfam" id="PF01656"/>
    </source>
</evidence>
<sequence length="463" mass="51504">MKSIVIAGTHSGVGKTTITLGILSALKKRGIRTQPFKVGPDYIDTAYHSFIAGRKSRNLDGWMLDEETIKYLFVKNSQDVDISVIEGVMGMFDGLDSRSFTGSTAHIAKTIRSPLILVVDGSGIGASVAAAVLGYKKFDEDVNLAGVIFNNLGGEGHYQLLKDAVENSLGVKVLGYLPRKLDFQLPERHLGLLPIYELDSVKRNFSKLCELIEKHIDLDAVLGIADIPEIETRRVPLSIKPLGSAKVAVAMDKAFNFYYWDNLDLLKELGAELEYFSPLEDKALPDDVSGIYIGGGFPEVFASELESNEKIRGEIKKACQLGLPVYAECGGLMYLMEEILDIKGRPYRGVGIFKGRTRMTDSLQRFGYINLEFLQNTPIGRKGEQTRAHEFHHSVLDVDEEISYGYVARKAGRRDEGKSWPGGLVKHNTLAGYAHIHFYSNPQIAVNFIKSCLDYKTKMRRLR</sequence>
<keyword evidence="11" id="KW-1185">Reference proteome</keyword>
<dbReference type="UniPathway" id="UPA00148">
    <property type="reaction ID" value="UER00231"/>
</dbReference>
<dbReference type="InterPro" id="IPR011698">
    <property type="entry name" value="GATase_3"/>
</dbReference>
<evidence type="ECO:0000313" key="11">
    <source>
        <dbReference type="Proteomes" id="UP000662904"/>
    </source>
</evidence>
<dbReference type="Gene3D" id="3.40.50.300">
    <property type="entry name" value="P-loop containing nucleotide triphosphate hydrolases"/>
    <property type="match status" value="2"/>
</dbReference>
<gene>
    <name evidence="7 10" type="primary">cbiA</name>
    <name evidence="10" type="ORF">H0A61_01737</name>
</gene>
<evidence type="ECO:0000256" key="4">
    <source>
        <dbReference type="ARBA" id="ARBA00022840"/>
    </source>
</evidence>
<dbReference type="Gene3D" id="3.40.50.880">
    <property type="match status" value="1"/>
</dbReference>
<comment type="similarity">
    <text evidence="7">Belongs to the CobB/CbiA family.</text>
</comment>
<dbReference type="PANTHER" id="PTHR43873:SF1">
    <property type="entry name" value="COBYRINATE A,C-DIAMIDE SYNTHASE"/>
    <property type="match status" value="1"/>
</dbReference>
<keyword evidence="6 7" id="KW-0315">Glutamine amidotransferase</keyword>
<dbReference type="NCBIfam" id="NF002204">
    <property type="entry name" value="PRK01077.1"/>
    <property type="match status" value="1"/>
</dbReference>